<evidence type="ECO:0000313" key="3">
    <source>
        <dbReference type="WBParaSite" id="Gr19_v10_g1618.t1"/>
    </source>
</evidence>
<organism evidence="2 3">
    <name type="scientific">Globodera rostochiensis</name>
    <name type="common">Golden nematode worm</name>
    <name type="synonym">Heterodera rostochiensis</name>
    <dbReference type="NCBI Taxonomy" id="31243"/>
    <lineage>
        <taxon>Eukaryota</taxon>
        <taxon>Metazoa</taxon>
        <taxon>Ecdysozoa</taxon>
        <taxon>Nematoda</taxon>
        <taxon>Chromadorea</taxon>
        <taxon>Rhabditida</taxon>
        <taxon>Tylenchina</taxon>
        <taxon>Tylenchomorpha</taxon>
        <taxon>Tylenchoidea</taxon>
        <taxon>Heteroderidae</taxon>
        <taxon>Heteroderinae</taxon>
        <taxon>Globodera</taxon>
    </lineage>
</organism>
<dbReference type="WBParaSite" id="Gr19_v10_g1618.t1">
    <property type="protein sequence ID" value="Gr19_v10_g1618.t1"/>
    <property type="gene ID" value="Gr19_v10_g1618"/>
</dbReference>
<evidence type="ECO:0000313" key="2">
    <source>
        <dbReference type="Proteomes" id="UP000887572"/>
    </source>
</evidence>
<dbReference type="AlphaFoldDB" id="A0A914HFM0"/>
<sequence length="119" mass="13772">MFSKNSAFLKLTLRTPPHRRNRSDGHRAVHAVYAVPPQLFPTDNKRLNESFARLYWVIRSLQFRLFFQNEAELTKCKRKERGKNGKNTQISKPMRAGGHSNRSIALCLEGIAYLICAFH</sequence>
<evidence type="ECO:0000256" key="1">
    <source>
        <dbReference type="SAM" id="MobiDB-lite"/>
    </source>
</evidence>
<keyword evidence="2" id="KW-1185">Reference proteome</keyword>
<name>A0A914HFM0_GLORO</name>
<accession>A0A914HFM0</accession>
<protein>
    <submittedName>
        <fullName evidence="3">Uncharacterized protein</fullName>
    </submittedName>
</protein>
<reference evidence="3" key="1">
    <citation type="submission" date="2022-11" db="UniProtKB">
        <authorList>
            <consortium name="WormBaseParasite"/>
        </authorList>
    </citation>
    <scope>IDENTIFICATION</scope>
</reference>
<feature type="region of interest" description="Disordered" evidence="1">
    <location>
        <begin position="78"/>
        <end position="98"/>
    </location>
</feature>
<proteinExistence type="predicted"/>
<dbReference type="Proteomes" id="UP000887572">
    <property type="component" value="Unplaced"/>
</dbReference>